<feature type="region of interest" description="Disordered" evidence="1">
    <location>
        <begin position="28"/>
        <end position="79"/>
    </location>
</feature>
<evidence type="ECO:0000256" key="1">
    <source>
        <dbReference type="SAM" id="MobiDB-lite"/>
    </source>
</evidence>
<evidence type="ECO:0000313" key="3">
    <source>
        <dbReference type="Proteomes" id="UP000823388"/>
    </source>
</evidence>
<dbReference type="AlphaFoldDB" id="A0A8T0XFA2"/>
<gene>
    <name evidence="2" type="ORF">PVAP13_1KG212300</name>
</gene>
<name>A0A8T0XFA2_PANVG</name>
<accession>A0A8T0XFA2</accession>
<keyword evidence="3" id="KW-1185">Reference proteome</keyword>
<organism evidence="2 3">
    <name type="scientific">Panicum virgatum</name>
    <name type="common">Blackwell switchgrass</name>
    <dbReference type="NCBI Taxonomy" id="38727"/>
    <lineage>
        <taxon>Eukaryota</taxon>
        <taxon>Viridiplantae</taxon>
        <taxon>Streptophyta</taxon>
        <taxon>Embryophyta</taxon>
        <taxon>Tracheophyta</taxon>
        <taxon>Spermatophyta</taxon>
        <taxon>Magnoliopsida</taxon>
        <taxon>Liliopsida</taxon>
        <taxon>Poales</taxon>
        <taxon>Poaceae</taxon>
        <taxon>PACMAD clade</taxon>
        <taxon>Panicoideae</taxon>
        <taxon>Panicodae</taxon>
        <taxon>Paniceae</taxon>
        <taxon>Panicinae</taxon>
        <taxon>Panicum</taxon>
        <taxon>Panicum sect. Hiantes</taxon>
    </lineage>
</organism>
<reference evidence="2" key="1">
    <citation type="submission" date="2020-05" db="EMBL/GenBank/DDBJ databases">
        <title>WGS assembly of Panicum virgatum.</title>
        <authorList>
            <person name="Lovell J.T."/>
            <person name="Jenkins J."/>
            <person name="Shu S."/>
            <person name="Juenger T.E."/>
            <person name="Schmutz J."/>
        </authorList>
    </citation>
    <scope>NUCLEOTIDE SEQUENCE</scope>
    <source>
        <strain evidence="2">AP13</strain>
    </source>
</reference>
<evidence type="ECO:0000313" key="2">
    <source>
        <dbReference type="EMBL" id="KAG2658740.1"/>
    </source>
</evidence>
<sequence>MPDSHPIATPARSRASWLEVVPAGSPPPLAHVEAGQPCEIGGGGGQGHAVVDREGGQDQQPLQAGGSSHQRLRDRAGGEGIRITQEDREEAGRAACQGGGEDVECHCKVMPPKICAGRRVPLALRPPSALGASCLDLNRASPHLQYPTSKELSIGRVRFKAFGLDGHQINHSRFGPLRQVQLQCQMFCKPVLPSTASFFDPKEIYLAMGKTGSHHFYLTSLTFFTYDCLEYHCTDATTFCKCNPTVALRFMLGRSATNMKHVVLWGTECFVCENIASTVFFTAKM</sequence>
<comment type="caution">
    <text evidence="2">The sequence shown here is derived from an EMBL/GenBank/DDBJ whole genome shotgun (WGS) entry which is preliminary data.</text>
</comment>
<proteinExistence type="predicted"/>
<dbReference type="Proteomes" id="UP000823388">
    <property type="component" value="Chromosome 1K"/>
</dbReference>
<dbReference type="EMBL" id="CM029037">
    <property type="protein sequence ID" value="KAG2658740.1"/>
    <property type="molecule type" value="Genomic_DNA"/>
</dbReference>
<protein>
    <submittedName>
        <fullName evidence="2">Uncharacterized protein</fullName>
    </submittedName>
</protein>
<feature type="compositionally biased region" description="Polar residues" evidence="1">
    <location>
        <begin position="57"/>
        <end position="69"/>
    </location>
</feature>